<comment type="caution">
    <text evidence="1">The sequence shown here is derived from an EMBL/GenBank/DDBJ whole genome shotgun (WGS) entry which is preliminary data.</text>
</comment>
<name>A0A101LZ23_PICGL</name>
<evidence type="ECO:0000313" key="1">
    <source>
        <dbReference type="EMBL" id="KUM47897.1"/>
    </source>
</evidence>
<keyword evidence="1" id="KW-0496">Mitochondrion</keyword>
<organism evidence="1">
    <name type="scientific">Picea glauca</name>
    <name type="common">White spruce</name>
    <name type="synonym">Pinus glauca</name>
    <dbReference type="NCBI Taxonomy" id="3330"/>
    <lineage>
        <taxon>Eukaryota</taxon>
        <taxon>Viridiplantae</taxon>
        <taxon>Streptophyta</taxon>
        <taxon>Embryophyta</taxon>
        <taxon>Tracheophyta</taxon>
        <taxon>Spermatophyta</taxon>
        <taxon>Pinopsida</taxon>
        <taxon>Pinidae</taxon>
        <taxon>Conifers I</taxon>
        <taxon>Pinales</taxon>
        <taxon>Pinaceae</taxon>
        <taxon>Picea</taxon>
    </lineage>
</organism>
<dbReference type="AlphaFoldDB" id="A0A101LZ23"/>
<geneLocation type="mitochondrion" evidence="1"/>
<protein>
    <submittedName>
        <fullName evidence="1">Uncharacterized protein</fullName>
    </submittedName>
</protein>
<sequence>MDLYLSMLPSTTCLESITDSTVGFGTVSQKKNSTYPLWHSAISVLQLLPHSWKVL</sequence>
<dbReference type="EMBL" id="LKAM01000006">
    <property type="protein sequence ID" value="KUM47897.1"/>
    <property type="molecule type" value="Genomic_DNA"/>
</dbReference>
<gene>
    <name evidence="1" type="ORF">ABT39_MTgene4892</name>
</gene>
<reference evidence="1" key="1">
    <citation type="journal article" date="2015" name="Genome Biol. Evol.">
        <title>Organellar Genomes of White Spruce (Picea glauca): Assembly and Annotation.</title>
        <authorList>
            <person name="Jackman S.D."/>
            <person name="Warren R.L."/>
            <person name="Gibb E.A."/>
            <person name="Vandervalk B.P."/>
            <person name="Mohamadi H."/>
            <person name="Chu J."/>
            <person name="Raymond A."/>
            <person name="Pleasance S."/>
            <person name="Coope R."/>
            <person name="Wildung M.R."/>
            <person name="Ritland C.E."/>
            <person name="Bousquet J."/>
            <person name="Jones S.J."/>
            <person name="Bohlmann J."/>
            <person name="Birol I."/>
        </authorList>
    </citation>
    <scope>NUCLEOTIDE SEQUENCE [LARGE SCALE GENOMIC DNA]</scope>
    <source>
        <tissue evidence="1">Flushing bud</tissue>
    </source>
</reference>
<proteinExistence type="predicted"/>
<accession>A0A101LZ23</accession>